<proteinExistence type="predicted"/>
<reference evidence="3 4" key="1">
    <citation type="submission" date="2016-11" db="EMBL/GenBank/DDBJ databases">
        <authorList>
            <person name="Jaros S."/>
            <person name="Januszkiewicz K."/>
            <person name="Wedrychowicz H."/>
        </authorList>
    </citation>
    <scope>NUCLEOTIDE SEQUENCE [LARGE SCALE GENOMIC DNA]</scope>
    <source>
        <strain evidence="3 4">LMG 26898</strain>
    </source>
</reference>
<dbReference type="InterPro" id="IPR025646">
    <property type="entry name" value="DUF4350"/>
</dbReference>
<evidence type="ECO:0000256" key="1">
    <source>
        <dbReference type="SAM" id="Phobius"/>
    </source>
</evidence>
<evidence type="ECO:0000259" key="2">
    <source>
        <dbReference type="Pfam" id="PF14258"/>
    </source>
</evidence>
<dbReference type="EMBL" id="FRDA01000012">
    <property type="protein sequence ID" value="SHN19544.1"/>
    <property type="molecule type" value="Genomic_DNA"/>
</dbReference>
<dbReference type="CDD" id="cd03143">
    <property type="entry name" value="A4_beta-galactosidase_middle_domain"/>
    <property type="match status" value="1"/>
</dbReference>
<dbReference type="STRING" id="1190415.SAMN05216593_112137"/>
<dbReference type="Pfam" id="PF14258">
    <property type="entry name" value="DUF4350"/>
    <property type="match status" value="1"/>
</dbReference>
<accession>A0A1M7PQ64</accession>
<protein>
    <recommendedName>
        <fullName evidence="2">DUF4350 domain-containing protein</fullName>
    </recommendedName>
</protein>
<keyword evidence="1" id="KW-0472">Membrane</keyword>
<dbReference type="OrthoDB" id="6638317at2"/>
<feature type="transmembrane region" description="Helical" evidence="1">
    <location>
        <begin position="270"/>
        <end position="291"/>
    </location>
</feature>
<sequence>MSKRGLLITGAVLTLLVLITLYIGSHLERYETTVDQGPSPEVRSNPYLAAAQFLRQRALPVNITRTLVDLPDTRQRTQTLLLLDNRENMTPAQAERLLTWARSGGHLLFVAEQLWDEQKGRSGDLLLDKVKVRQYLTTDLKVQDEPTDNVRPPLPIPLMAPSAKKQKAKWPELTRLYLENEEAPAYMSFDPAFHLEDPEDLAQSWANSAEATHMLQLSYGEGLITVLTDANLWKTRSIGKYDNAWLLWYLTQDSDVTLLLQTEHDNLLSLLLRHFTMALVALALLIGLGLWHVGLREGPLQLPATRARRQLTEHLHASAEFLRRRSGQQQLLKGLQVDILRRARRLHPGFERLPVAEQWQVLSRLTRQPTSAISDALRPRPQQRLSHSDFTRQVAHLQTLRNAL</sequence>
<keyword evidence="1" id="KW-1133">Transmembrane helix</keyword>
<gene>
    <name evidence="3" type="ORF">SAMN05216593_112137</name>
</gene>
<dbReference type="RefSeq" id="WP_073169753.1">
    <property type="nucleotide sequence ID" value="NZ_FRDA01000012.1"/>
</dbReference>
<organism evidence="3 4">
    <name type="scientific">Pseudomonas asturiensis</name>
    <dbReference type="NCBI Taxonomy" id="1190415"/>
    <lineage>
        <taxon>Bacteria</taxon>
        <taxon>Pseudomonadati</taxon>
        <taxon>Pseudomonadota</taxon>
        <taxon>Gammaproteobacteria</taxon>
        <taxon>Pseudomonadales</taxon>
        <taxon>Pseudomonadaceae</taxon>
        <taxon>Pseudomonas</taxon>
    </lineage>
</organism>
<name>A0A1M7PQ64_9PSED</name>
<evidence type="ECO:0000313" key="3">
    <source>
        <dbReference type="EMBL" id="SHN19544.1"/>
    </source>
</evidence>
<keyword evidence="1" id="KW-0812">Transmembrane</keyword>
<feature type="domain" description="DUF4350" evidence="2">
    <location>
        <begin position="42"/>
        <end position="251"/>
    </location>
</feature>
<dbReference type="AlphaFoldDB" id="A0A1M7PQ64"/>
<evidence type="ECO:0000313" key="4">
    <source>
        <dbReference type="Proteomes" id="UP000183983"/>
    </source>
</evidence>
<dbReference type="Proteomes" id="UP000183983">
    <property type="component" value="Unassembled WGS sequence"/>
</dbReference>